<evidence type="ECO:0000259" key="7">
    <source>
        <dbReference type="PROSITE" id="PS51175"/>
    </source>
</evidence>
<dbReference type="GeneID" id="60588116"/>
<sequence>MSDDYAETDAGRREVSVGRSGDGRSGGGAATATRRTALKTIGAAAAGGTLLSGRASAGVPTPRLHTDGKWIRDPQGNEVQLRGMATADPGFYRQYHPKSFEEVLRWATDTDRGWHPNVVRLPITQDSVNEFGIETVVSEFVRPAVDILASRDVYALVDFHLIRPYTQGATETYNSENEDTLDPIDDVMRTFWNAVAPEFADDEHVIYELFNEPTQPAMYGDDEGAWQTWRDAAQPWVDLVREHAPETPIIVGSPRWTSVTHMAPEYPFEGENLIYAAHIYPANGAPSEFDQYYGEPADDVPVVVTEFGWDPAGGSVDQGTTSGWGEPFRQWAEDYANMGWISWCFDDSWAPTFFDSPGEGAASTWTLKDGDDQMGGYIKGWLDETKTDSVPASAVDDSTAPPAPPNPTVSNATEISVDLSWDGVTDEGEAGLSHYTVYLDGERVHEALAGATETTVSGLSPGTTYEFAVTAEDDVGNESDPATVVAETIARDAQQSPYDGPHTLPGRVQAEDFDEGGQGISYTDTSAANQGGATYRDTAVDIGTSAESGYNVGYISTGEWLEYTVQVESAGTRTTRVNVSAGSGGGGTLRISVDGETLATQDVWQTGGWSNWQAIRVGDLDLPEGEHVVRVTADSGAWNFDWIEFGESSGSGDTTAPPAPADLSVTGRSSSSISVEWDGVTDTGGSGLDSYAVHVDGSEVRTVPAGTTSATVEDLSAETRYSVAVSAVDGAGNESAMTSASATTDAAADTTAPSAPANLSVTDTTSASVSVSWDAATDDGSGVDHYVVSLDGSEDGTVPAGTTTATVDGLAADSSYEIGASAVDAAGNASPTVTVAATTDESDGDATAPSAPPNLSVTDTTTSTVALSWDASTDPGGSGVDHYVVSLDGSDEQTVPADTTAATVQGLSIETAYDLAVTAVDGAGNESAAATVTATTAASDDDGSEDDGSDGETPADALVVDDYDGDPGWPSHRNDLDQWCGAGSFANGGGEETGGALVLEYDDGGWFQSQINRDVSDYDTLVFEVSGANGGEESEVLFDMGGVRTMLADVTDDSVGTSTSAVRVDMESTGIDRSSPSVRLNFWQGGSSTLTIEEIRLE</sequence>
<evidence type="ECO:0000259" key="6">
    <source>
        <dbReference type="PROSITE" id="PS50853"/>
    </source>
</evidence>
<evidence type="ECO:0000256" key="3">
    <source>
        <dbReference type="ARBA" id="ARBA00022801"/>
    </source>
</evidence>
<evidence type="ECO:0000256" key="4">
    <source>
        <dbReference type="ARBA" id="ARBA00023295"/>
    </source>
</evidence>
<dbReference type="Pfam" id="PF03422">
    <property type="entry name" value="CBM_6"/>
    <property type="match status" value="1"/>
</dbReference>
<protein>
    <submittedName>
        <fullName evidence="8">Fibronectin type III domain-containing protein</fullName>
    </submittedName>
</protein>
<dbReference type="SMART" id="SM00060">
    <property type="entry name" value="FN3"/>
    <property type="match status" value="4"/>
</dbReference>
<keyword evidence="4" id="KW-0326">Glycosidase</keyword>
<dbReference type="GO" id="GO:0004553">
    <property type="term" value="F:hydrolase activity, hydrolyzing O-glycosyl compounds"/>
    <property type="evidence" value="ECO:0007669"/>
    <property type="project" value="InterPro"/>
</dbReference>
<dbReference type="InterPro" id="IPR017853">
    <property type="entry name" value="GH"/>
</dbReference>
<evidence type="ECO:0000256" key="2">
    <source>
        <dbReference type="ARBA" id="ARBA00022737"/>
    </source>
</evidence>
<feature type="domain" description="Fibronectin type-III" evidence="6">
    <location>
        <begin position="659"/>
        <end position="747"/>
    </location>
</feature>
<dbReference type="Gene3D" id="3.20.20.80">
    <property type="entry name" value="Glycosidases"/>
    <property type="match status" value="1"/>
</dbReference>
<dbReference type="SUPFAM" id="SSF49265">
    <property type="entry name" value="Fibronectin type III"/>
    <property type="match status" value="3"/>
</dbReference>
<dbReference type="InterPro" id="IPR001547">
    <property type="entry name" value="Glyco_hydro_5"/>
</dbReference>
<feature type="domain" description="Fibronectin type-III" evidence="6">
    <location>
        <begin position="403"/>
        <end position="492"/>
    </location>
</feature>
<dbReference type="GO" id="GO:0000272">
    <property type="term" value="P:polysaccharide catabolic process"/>
    <property type="evidence" value="ECO:0007669"/>
    <property type="project" value="InterPro"/>
</dbReference>
<dbReference type="PROSITE" id="PS51318">
    <property type="entry name" value="TAT"/>
    <property type="match status" value="1"/>
</dbReference>
<dbReference type="CDD" id="cd04080">
    <property type="entry name" value="CBM6_cellulase-like"/>
    <property type="match status" value="1"/>
</dbReference>
<accession>A0A7T3G1K0</accession>
<dbReference type="PROSITE" id="PS50853">
    <property type="entry name" value="FN3"/>
    <property type="match status" value="4"/>
</dbReference>
<keyword evidence="9" id="KW-1185">Reference proteome</keyword>
<reference evidence="8 9" key="1">
    <citation type="submission" date="2020-12" db="EMBL/GenBank/DDBJ databases">
        <title>Halosimplex halophilum sp. nov. and Halosimplex salinum sp. nov., two new members of the genus Halosimplex.</title>
        <authorList>
            <person name="Cui H.L."/>
        </authorList>
    </citation>
    <scope>NUCLEOTIDE SEQUENCE [LARGE SCALE GENOMIC DNA]</scope>
    <source>
        <strain evidence="8 9">YGH94</strain>
    </source>
</reference>
<dbReference type="InterPro" id="IPR018087">
    <property type="entry name" value="Glyco_hydro_5_CS"/>
</dbReference>
<feature type="domain" description="Fibronectin type-III" evidence="6">
    <location>
        <begin position="755"/>
        <end position="842"/>
    </location>
</feature>
<feature type="compositionally biased region" description="Acidic residues" evidence="5">
    <location>
        <begin position="939"/>
        <end position="950"/>
    </location>
</feature>
<dbReference type="PROSITE" id="PS00659">
    <property type="entry name" value="GLYCOSYL_HYDROL_F5"/>
    <property type="match status" value="1"/>
</dbReference>
<name>A0A7T3G1K0_9EURY</name>
<organism evidence="8 9">
    <name type="scientific">Halosimplex litoreum</name>
    <dbReference type="NCBI Taxonomy" id="1198301"/>
    <lineage>
        <taxon>Archaea</taxon>
        <taxon>Methanobacteriati</taxon>
        <taxon>Methanobacteriota</taxon>
        <taxon>Stenosarchaea group</taxon>
        <taxon>Halobacteria</taxon>
        <taxon>Halobacteriales</taxon>
        <taxon>Haloarculaceae</taxon>
        <taxon>Halosimplex</taxon>
    </lineage>
</organism>
<feature type="region of interest" description="Disordered" evidence="5">
    <location>
        <begin position="931"/>
        <end position="958"/>
    </location>
</feature>
<dbReference type="InterPro" id="IPR006311">
    <property type="entry name" value="TAT_signal"/>
</dbReference>
<keyword evidence="2" id="KW-0677">Repeat</keyword>
<feature type="region of interest" description="Disordered" evidence="5">
    <location>
        <begin position="649"/>
        <end position="672"/>
    </location>
</feature>
<feature type="region of interest" description="Disordered" evidence="5">
    <location>
        <begin position="388"/>
        <end position="411"/>
    </location>
</feature>
<dbReference type="SMART" id="SM00606">
    <property type="entry name" value="CBD_IV"/>
    <property type="match status" value="1"/>
</dbReference>
<keyword evidence="1" id="KW-0732">Signal</keyword>
<dbReference type="SUPFAM" id="SSF49785">
    <property type="entry name" value="Galactose-binding domain-like"/>
    <property type="match status" value="1"/>
</dbReference>
<dbReference type="PROSITE" id="PS51175">
    <property type="entry name" value="CBM6"/>
    <property type="match status" value="1"/>
</dbReference>
<dbReference type="InterPro" id="IPR036116">
    <property type="entry name" value="FN3_sf"/>
</dbReference>
<dbReference type="CDD" id="cd00063">
    <property type="entry name" value="FN3"/>
    <property type="match status" value="4"/>
</dbReference>
<dbReference type="InterPro" id="IPR008979">
    <property type="entry name" value="Galactose-bd-like_sf"/>
</dbReference>
<dbReference type="Proteomes" id="UP000595001">
    <property type="component" value="Chromosome"/>
</dbReference>
<evidence type="ECO:0000313" key="9">
    <source>
        <dbReference type="Proteomes" id="UP000595001"/>
    </source>
</evidence>
<dbReference type="Pfam" id="PF00150">
    <property type="entry name" value="Cellulase"/>
    <property type="match status" value="1"/>
</dbReference>
<feature type="region of interest" description="Disordered" evidence="5">
    <location>
        <begin position="839"/>
        <end position="859"/>
    </location>
</feature>
<evidence type="ECO:0000256" key="5">
    <source>
        <dbReference type="SAM" id="MobiDB-lite"/>
    </source>
</evidence>
<dbReference type="InterPro" id="IPR050991">
    <property type="entry name" value="ECM_Regulatory_Proteins"/>
</dbReference>
<feature type="domain" description="CBM6" evidence="7">
    <location>
        <begin position="506"/>
        <end position="646"/>
    </location>
</feature>
<dbReference type="InterPro" id="IPR003961">
    <property type="entry name" value="FN3_dom"/>
</dbReference>
<dbReference type="Gene3D" id="2.60.40.10">
    <property type="entry name" value="Immunoglobulins"/>
    <property type="match status" value="4"/>
</dbReference>
<dbReference type="GO" id="GO:0030246">
    <property type="term" value="F:carbohydrate binding"/>
    <property type="evidence" value="ECO:0007669"/>
    <property type="project" value="InterPro"/>
</dbReference>
<gene>
    <name evidence="8" type="ORF">I7X12_06445</name>
</gene>
<dbReference type="InterPro" id="IPR013783">
    <property type="entry name" value="Ig-like_fold"/>
</dbReference>
<dbReference type="RefSeq" id="WP_198063026.1">
    <property type="nucleotide sequence ID" value="NZ_CP065856.1"/>
</dbReference>
<proteinExistence type="predicted"/>
<evidence type="ECO:0000313" key="8">
    <source>
        <dbReference type="EMBL" id="QPV64253.1"/>
    </source>
</evidence>
<dbReference type="EMBL" id="CP065856">
    <property type="protein sequence ID" value="QPV64253.1"/>
    <property type="molecule type" value="Genomic_DNA"/>
</dbReference>
<dbReference type="SUPFAM" id="SSF51445">
    <property type="entry name" value="(Trans)glycosidases"/>
    <property type="match status" value="1"/>
</dbReference>
<dbReference type="OrthoDB" id="8638at2157"/>
<dbReference type="Gene3D" id="2.60.120.260">
    <property type="entry name" value="Galactose-binding domain-like"/>
    <property type="match status" value="1"/>
</dbReference>
<dbReference type="PANTHER" id="PTHR46708">
    <property type="entry name" value="TENASCIN"/>
    <property type="match status" value="1"/>
</dbReference>
<dbReference type="Pfam" id="PF00041">
    <property type="entry name" value="fn3"/>
    <property type="match status" value="4"/>
</dbReference>
<dbReference type="InterPro" id="IPR005084">
    <property type="entry name" value="CBM6"/>
</dbReference>
<feature type="region of interest" description="Disordered" evidence="5">
    <location>
        <begin position="1"/>
        <end position="33"/>
    </location>
</feature>
<dbReference type="AlphaFoldDB" id="A0A7T3G1K0"/>
<evidence type="ECO:0000256" key="1">
    <source>
        <dbReference type="ARBA" id="ARBA00022729"/>
    </source>
</evidence>
<keyword evidence="3" id="KW-0378">Hydrolase</keyword>
<feature type="region of interest" description="Disordered" evidence="5">
    <location>
        <begin position="739"/>
        <end position="760"/>
    </location>
</feature>
<feature type="domain" description="Fibronectin type-III" evidence="6">
    <location>
        <begin position="851"/>
        <end position="939"/>
    </location>
</feature>
<dbReference type="InterPro" id="IPR006584">
    <property type="entry name" value="Cellulose-bd_IV"/>
</dbReference>
<dbReference type="KEGG" id="hlt:I7X12_06445"/>
<dbReference type="PANTHER" id="PTHR46708:SF2">
    <property type="entry name" value="FIBRONECTIN TYPE-III DOMAIN-CONTAINING PROTEIN"/>
    <property type="match status" value="1"/>
</dbReference>